<dbReference type="RefSeq" id="WP_345410937.1">
    <property type="nucleotide sequence ID" value="NZ_BAABHO010000003.1"/>
</dbReference>
<evidence type="ECO:0000313" key="7">
    <source>
        <dbReference type="EMBL" id="GAA4776315.1"/>
    </source>
</evidence>
<gene>
    <name evidence="7" type="ORF">GCM10023200_06290</name>
</gene>
<keyword evidence="2" id="KW-0805">Transcription regulation</keyword>
<reference evidence="8" key="1">
    <citation type="journal article" date="2019" name="Int. J. Syst. Evol. Microbiol.">
        <title>The Global Catalogue of Microorganisms (GCM) 10K type strain sequencing project: providing services to taxonomists for standard genome sequencing and annotation.</title>
        <authorList>
            <consortium name="The Broad Institute Genomics Platform"/>
            <consortium name="The Broad Institute Genome Sequencing Center for Infectious Disease"/>
            <person name="Wu L."/>
            <person name="Ma J."/>
        </authorList>
    </citation>
    <scope>NUCLEOTIDE SEQUENCE [LARGE SCALE GENOMIC DNA]</scope>
    <source>
        <strain evidence="8">JCM 17979</strain>
    </source>
</reference>
<dbReference type="Gene3D" id="1.10.357.10">
    <property type="entry name" value="Tetracycline Repressor, domain 2"/>
    <property type="match status" value="1"/>
</dbReference>
<keyword evidence="8" id="KW-1185">Reference proteome</keyword>
<organism evidence="7 8">
    <name type="scientific">Actinomycetospora chlora</name>
    <dbReference type="NCBI Taxonomy" id="663608"/>
    <lineage>
        <taxon>Bacteria</taxon>
        <taxon>Bacillati</taxon>
        <taxon>Actinomycetota</taxon>
        <taxon>Actinomycetes</taxon>
        <taxon>Pseudonocardiales</taxon>
        <taxon>Pseudonocardiaceae</taxon>
        <taxon>Actinomycetospora</taxon>
    </lineage>
</organism>
<keyword evidence="3 5" id="KW-0238">DNA-binding</keyword>
<evidence type="ECO:0000256" key="5">
    <source>
        <dbReference type="PROSITE-ProRule" id="PRU00335"/>
    </source>
</evidence>
<dbReference type="SUPFAM" id="SSF46689">
    <property type="entry name" value="Homeodomain-like"/>
    <property type="match status" value="1"/>
</dbReference>
<evidence type="ECO:0000256" key="2">
    <source>
        <dbReference type="ARBA" id="ARBA00023015"/>
    </source>
</evidence>
<protein>
    <submittedName>
        <fullName evidence="7">TetR/AcrR family transcriptional regulator</fullName>
    </submittedName>
</protein>
<dbReference type="InterPro" id="IPR001647">
    <property type="entry name" value="HTH_TetR"/>
</dbReference>
<dbReference type="InterPro" id="IPR009057">
    <property type="entry name" value="Homeodomain-like_sf"/>
</dbReference>
<evidence type="ECO:0000313" key="8">
    <source>
        <dbReference type="Proteomes" id="UP001500928"/>
    </source>
</evidence>
<evidence type="ECO:0000256" key="1">
    <source>
        <dbReference type="ARBA" id="ARBA00022491"/>
    </source>
</evidence>
<keyword evidence="1" id="KW-0678">Repressor</keyword>
<dbReference type="PANTHER" id="PTHR30055:SF234">
    <property type="entry name" value="HTH-TYPE TRANSCRIPTIONAL REGULATOR BETI"/>
    <property type="match status" value="1"/>
</dbReference>
<dbReference type="SUPFAM" id="SSF48498">
    <property type="entry name" value="Tetracyclin repressor-like, C-terminal domain"/>
    <property type="match status" value="1"/>
</dbReference>
<dbReference type="PRINTS" id="PR00455">
    <property type="entry name" value="HTHTETR"/>
</dbReference>
<dbReference type="InterPro" id="IPR039538">
    <property type="entry name" value="BetI_C"/>
</dbReference>
<evidence type="ECO:0000256" key="4">
    <source>
        <dbReference type="ARBA" id="ARBA00023163"/>
    </source>
</evidence>
<dbReference type="InterPro" id="IPR036271">
    <property type="entry name" value="Tet_transcr_reg_TetR-rel_C_sf"/>
</dbReference>
<feature type="domain" description="HTH tetR-type" evidence="6">
    <location>
        <begin position="15"/>
        <end position="75"/>
    </location>
</feature>
<dbReference type="Pfam" id="PF13977">
    <property type="entry name" value="TetR_C_6"/>
    <property type="match status" value="1"/>
</dbReference>
<sequence length="209" mass="22643">MTAARPRRTQQERREHTEAALVAAAAEVVVESGVRALTLARVGERAGYSRGIVTHQFGSKQGLVEALTRATQGGFVPGIAEMAPGLERLLALVDGYIGALAEMRVANRAFLLLWAEAATAEELAATFRERDRGFRRDLREDVEAGLAAGTIRPDVRPDDVAVALVGQLRGIGMQRLLDPDAVDPNPLRQQVTEHWRRALAADARQPPAP</sequence>
<dbReference type="PROSITE" id="PS50977">
    <property type="entry name" value="HTH_TETR_2"/>
    <property type="match status" value="1"/>
</dbReference>
<comment type="caution">
    <text evidence="7">The sequence shown here is derived from an EMBL/GenBank/DDBJ whole genome shotgun (WGS) entry which is preliminary data.</text>
</comment>
<dbReference type="InterPro" id="IPR050109">
    <property type="entry name" value="HTH-type_TetR-like_transc_reg"/>
</dbReference>
<evidence type="ECO:0000259" key="6">
    <source>
        <dbReference type="PROSITE" id="PS50977"/>
    </source>
</evidence>
<feature type="DNA-binding region" description="H-T-H motif" evidence="5">
    <location>
        <begin position="38"/>
        <end position="57"/>
    </location>
</feature>
<dbReference type="EMBL" id="BAABHO010000003">
    <property type="protein sequence ID" value="GAA4776315.1"/>
    <property type="molecule type" value="Genomic_DNA"/>
</dbReference>
<proteinExistence type="predicted"/>
<dbReference type="Proteomes" id="UP001500928">
    <property type="component" value="Unassembled WGS sequence"/>
</dbReference>
<dbReference type="PANTHER" id="PTHR30055">
    <property type="entry name" value="HTH-TYPE TRANSCRIPTIONAL REGULATOR RUTR"/>
    <property type="match status" value="1"/>
</dbReference>
<keyword evidence="4" id="KW-0804">Transcription</keyword>
<evidence type="ECO:0000256" key="3">
    <source>
        <dbReference type="ARBA" id="ARBA00023125"/>
    </source>
</evidence>
<name>A0ABP9AAZ6_9PSEU</name>
<dbReference type="Pfam" id="PF00440">
    <property type="entry name" value="TetR_N"/>
    <property type="match status" value="1"/>
</dbReference>
<accession>A0ABP9AAZ6</accession>